<dbReference type="Pfam" id="PF07517">
    <property type="entry name" value="SecA_DEAD"/>
    <property type="match status" value="1"/>
</dbReference>
<dbReference type="Proteomes" id="UP000677228">
    <property type="component" value="Unassembled WGS sequence"/>
</dbReference>
<accession>A0A8S2W5S0</accession>
<dbReference type="EMBL" id="CAJOBA010079155">
    <property type="protein sequence ID" value="CAF4433003.1"/>
    <property type="molecule type" value="Genomic_DNA"/>
</dbReference>
<reference evidence="3" key="1">
    <citation type="submission" date="2021-02" db="EMBL/GenBank/DDBJ databases">
        <authorList>
            <person name="Nowell W R."/>
        </authorList>
    </citation>
    <scope>NUCLEOTIDE SEQUENCE</scope>
</reference>
<dbReference type="Gene3D" id="3.40.50.300">
    <property type="entry name" value="P-loop containing nucleotide triphosphate hydrolases"/>
    <property type="match status" value="1"/>
</dbReference>
<dbReference type="EMBL" id="CAJNOK010054574">
    <property type="protein sequence ID" value="CAF1616219.1"/>
    <property type="molecule type" value="Genomic_DNA"/>
</dbReference>
<comment type="caution">
    <text evidence="3">The sequence shown here is derived from an EMBL/GenBank/DDBJ whole genome shotgun (WGS) entry which is preliminary data.</text>
</comment>
<gene>
    <name evidence="2" type="ORF">OVA965_LOCUS42929</name>
    <name evidence="3" type="ORF">TMI583_LOCUS44998</name>
</gene>
<evidence type="ECO:0000313" key="2">
    <source>
        <dbReference type="EMBL" id="CAF1616219.1"/>
    </source>
</evidence>
<evidence type="ECO:0000259" key="1">
    <source>
        <dbReference type="Pfam" id="PF07517"/>
    </source>
</evidence>
<evidence type="ECO:0000313" key="4">
    <source>
        <dbReference type="Proteomes" id="UP000682733"/>
    </source>
</evidence>
<proteinExistence type="predicted"/>
<dbReference type="InterPro" id="IPR027417">
    <property type="entry name" value="P-loop_NTPase"/>
</dbReference>
<dbReference type="AlphaFoldDB" id="A0A8S2W5S0"/>
<organism evidence="3 4">
    <name type="scientific">Didymodactylos carnosus</name>
    <dbReference type="NCBI Taxonomy" id="1234261"/>
    <lineage>
        <taxon>Eukaryota</taxon>
        <taxon>Metazoa</taxon>
        <taxon>Spiralia</taxon>
        <taxon>Gnathifera</taxon>
        <taxon>Rotifera</taxon>
        <taxon>Eurotatoria</taxon>
        <taxon>Bdelloidea</taxon>
        <taxon>Philodinida</taxon>
        <taxon>Philodinidae</taxon>
        <taxon>Didymodactylos</taxon>
    </lineage>
</organism>
<name>A0A8S2W5S0_9BILA</name>
<protein>
    <recommendedName>
        <fullName evidence="1">SecA DEAD-like N-terminal domain-containing protein</fullName>
    </recommendedName>
</protein>
<dbReference type="Proteomes" id="UP000682733">
    <property type="component" value="Unassembled WGS sequence"/>
</dbReference>
<dbReference type="InterPro" id="IPR011115">
    <property type="entry name" value="SecA_DEAD"/>
</dbReference>
<feature type="non-terminal residue" evidence="3">
    <location>
        <position position="291"/>
    </location>
</feature>
<feature type="domain" description="SecA DEAD-like N-terminal" evidence="1">
    <location>
        <begin position="71"/>
        <end position="143"/>
    </location>
</feature>
<feature type="non-terminal residue" evidence="3">
    <location>
        <position position="1"/>
    </location>
</feature>
<dbReference type="GO" id="GO:0016020">
    <property type="term" value="C:membrane"/>
    <property type="evidence" value="ECO:0007669"/>
    <property type="project" value="InterPro"/>
</dbReference>
<sequence>IELLAGRVKHKSKDITWDASVRDKIPKLMAHIFALWTLKNTQYYNEMKGASDRNTFLLQPHAAQIISILRILGIGYNGPAKVMGLMSNLVQIGTGEGKSVTLAVTASIFALLGIDVRCACYSEYLSKRDYQEFLPIFIALGVNDHIHYGTFNKLCEDIINENGDIRNRVINLIVNGDNPILSKEVSNQHPKILLVDEVDVFFNQDFYGSVYTPLAQLKDPTIMALTDHIWKRRDAALTLVGMKMTLEYRSCCTKFKGWEFLIEEAVKDMLADVKSFKSHDYLVSEDKIAYK</sequence>
<dbReference type="SUPFAM" id="SSF52540">
    <property type="entry name" value="P-loop containing nucleoside triphosphate hydrolases"/>
    <property type="match status" value="1"/>
</dbReference>
<dbReference type="GO" id="GO:0005524">
    <property type="term" value="F:ATP binding"/>
    <property type="evidence" value="ECO:0007669"/>
    <property type="project" value="InterPro"/>
</dbReference>
<dbReference type="GO" id="GO:0017038">
    <property type="term" value="P:protein import"/>
    <property type="evidence" value="ECO:0007669"/>
    <property type="project" value="InterPro"/>
</dbReference>
<evidence type="ECO:0000313" key="3">
    <source>
        <dbReference type="EMBL" id="CAF4433003.1"/>
    </source>
</evidence>